<evidence type="ECO:0000313" key="7">
    <source>
        <dbReference type="Proteomes" id="UP000694549"/>
    </source>
</evidence>
<dbReference type="Pfam" id="PF01145">
    <property type="entry name" value="Band_7"/>
    <property type="match status" value="1"/>
</dbReference>
<keyword evidence="2" id="KW-0967">Endosome</keyword>
<dbReference type="InterPro" id="IPR001107">
    <property type="entry name" value="Band_7"/>
</dbReference>
<evidence type="ECO:0000256" key="2">
    <source>
        <dbReference type="ARBA" id="ARBA00022753"/>
    </source>
</evidence>
<dbReference type="Ensembl" id="ENSAZOT00000012627.1">
    <property type="protein sequence ID" value="ENSAZOP00000011819.1"/>
    <property type="gene ID" value="ENSAZOG00000007581.1"/>
</dbReference>
<comment type="subcellular location">
    <subcellularLocation>
        <location evidence="4">Membrane</location>
    </subcellularLocation>
    <subcellularLocation>
        <location evidence="4">Endosome</location>
    </subcellularLocation>
</comment>
<dbReference type="SUPFAM" id="SSF117892">
    <property type="entry name" value="Band 7/SPFH domain"/>
    <property type="match status" value="1"/>
</dbReference>
<dbReference type="PANTHER" id="PTHR13806:SF46">
    <property type="entry name" value="FLOTILLIN-1-RELATED"/>
    <property type="match status" value="1"/>
</dbReference>
<organism evidence="6 7">
    <name type="scientific">Anas zonorhyncha</name>
    <name type="common">Eastern spot-billed duck</name>
    <dbReference type="NCBI Taxonomy" id="75864"/>
    <lineage>
        <taxon>Eukaryota</taxon>
        <taxon>Metazoa</taxon>
        <taxon>Chordata</taxon>
        <taxon>Craniata</taxon>
        <taxon>Vertebrata</taxon>
        <taxon>Euteleostomi</taxon>
        <taxon>Archelosauria</taxon>
        <taxon>Archosauria</taxon>
        <taxon>Dinosauria</taxon>
        <taxon>Saurischia</taxon>
        <taxon>Theropoda</taxon>
        <taxon>Coelurosauria</taxon>
        <taxon>Aves</taxon>
        <taxon>Neognathae</taxon>
        <taxon>Galloanserae</taxon>
        <taxon>Anseriformes</taxon>
        <taxon>Anatidae</taxon>
        <taxon>Anatinae</taxon>
        <taxon>Anas</taxon>
    </lineage>
</organism>
<name>A0A8B9UQ15_9AVES</name>
<evidence type="ECO:0000259" key="5">
    <source>
        <dbReference type="SMART" id="SM00244"/>
    </source>
</evidence>
<proteinExistence type="inferred from homology"/>
<comment type="subunit">
    <text evidence="4">Heterooligomeric complex.</text>
</comment>
<evidence type="ECO:0000256" key="3">
    <source>
        <dbReference type="ARBA" id="ARBA00023136"/>
    </source>
</evidence>
<dbReference type="PANTHER" id="PTHR13806">
    <property type="entry name" value="FLOTILLIN-RELATED"/>
    <property type="match status" value="1"/>
</dbReference>
<dbReference type="Proteomes" id="UP000694549">
    <property type="component" value="Unplaced"/>
</dbReference>
<reference evidence="6" key="2">
    <citation type="submission" date="2025-09" db="UniProtKB">
        <authorList>
            <consortium name="Ensembl"/>
        </authorList>
    </citation>
    <scope>IDENTIFICATION</scope>
</reference>
<evidence type="ECO:0000256" key="1">
    <source>
        <dbReference type="ARBA" id="ARBA00007161"/>
    </source>
</evidence>
<accession>A0A8B9UQ15</accession>
<comment type="similarity">
    <text evidence="1 4">Belongs to the band 7/mec-2 family. Flotillin subfamily.</text>
</comment>
<dbReference type="Gene3D" id="3.30.479.30">
    <property type="entry name" value="Band 7 domain"/>
    <property type="match status" value="1"/>
</dbReference>
<dbReference type="CDD" id="cd03399">
    <property type="entry name" value="SPFH_flotillin"/>
    <property type="match status" value="1"/>
</dbReference>
<dbReference type="AlphaFoldDB" id="A0A8B9UQ15"/>
<keyword evidence="3 4" id="KW-0472">Membrane</keyword>
<feature type="domain" description="Band 7" evidence="5">
    <location>
        <begin position="141"/>
        <end position="323"/>
    </location>
</feature>
<dbReference type="GO" id="GO:0072659">
    <property type="term" value="P:protein localization to plasma membrane"/>
    <property type="evidence" value="ECO:0007669"/>
    <property type="project" value="TreeGrafter"/>
</dbReference>
<keyword evidence="7" id="KW-1185">Reference proteome</keyword>
<evidence type="ECO:0000256" key="4">
    <source>
        <dbReference type="RuleBase" id="RU366054"/>
    </source>
</evidence>
<dbReference type="GO" id="GO:0016600">
    <property type="term" value="C:flotillin complex"/>
    <property type="evidence" value="ECO:0007669"/>
    <property type="project" value="TreeGrafter"/>
</dbReference>
<dbReference type="InterPro" id="IPR036013">
    <property type="entry name" value="Band_7/SPFH_dom_sf"/>
</dbReference>
<dbReference type="InterPro" id="IPR031905">
    <property type="entry name" value="Flotillin_C"/>
</dbReference>
<dbReference type="InterPro" id="IPR027705">
    <property type="entry name" value="Flotillin_fam"/>
</dbReference>
<dbReference type="GO" id="GO:0045661">
    <property type="term" value="P:regulation of myoblast differentiation"/>
    <property type="evidence" value="ECO:0007669"/>
    <property type="project" value="TreeGrafter"/>
</dbReference>
<evidence type="ECO:0000313" key="6">
    <source>
        <dbReference type="Ensembl" id="ENSAZOP00000011819.1"/>
    </source>
</evidence>
<dbReference type="GO" id="GO:0005768">
    <property type="term" value="C:endosome"/>
    <property type="evidence" value="ECO:0007669"/>
    <property type="project" value="UniProtKB-SubCell"/>
</dbReference>
<dbReference type="Pfam" id="PF15975">
    <property type="entry name" value="Flot"/>
    <property type="match status" value="1"/>
</dbReference>
<dbReference type="SMART" id="SM00244">
    <property type="entry name" value="PHB"/>
    <property type="match status" value="1"/>
</dbReference>
<dbReference type="GO" id="GO:0002020">
    <property type="term" value="F:protease binding"/>
    <property type="evidence" value="ECO:0007669"/>
    <property type="project" value="TreeGrafter"/>
</dbReference>
<reference evidence="6" key="1">
    <citation type="submission" date="2025-08" db="UniProtKB">
        <authorList>
            <consortium name="Ensembl"/>
        </authorList>
    </citation>
    <scope>IDENTIFICATION</scope>
</reference>
<protein>
    <recommendedName>
        <fullName evidence="4">Flotillin</fullName>
    </recommendedName>
</protein>
<sequence length="482" mass="53104">MGSLGQFGGVVLRCCRMDGLREHLSVPSHGQGLERCRGACPGLRRCSFGSGGLRCACRAVPSSREQEPTRGAGDVARHGVCSAWSLELRWHGGLAAWWWCCCCCCCCWVHVPPRRGTFSPLFFVSCLQVKIMTEKELLAVACEQFLGKNVQDVKNVVLQTLEGHLRSILGTLTVEQIYQDRDQFAKLVREVAAPDVGRMGIEILSFTIKDVYDKVDYLSSLGKTQTAAVRRDADIGVAEAERDAGIREAECKKEMLDVKFMADTKIADSRRAFELQKAAFTEEVNIKTAEAQLAYELQSAREQQKIRQEEIEIEVVQRKKQIDVEEKEVIRKEKELIATVKRPAEAEAYRIQQIAEGEKVRQVLMAQAEAEKIRKLGEAEAFVIEAIGMAEAEGMKLKAEALQRYGEAAQLALVLDALPEIAAKVAAPLSKVDEIVVLSGESSTTTSEVNRLLAEIPASVRAITGVDLTKIPLIQKATGAQA</sequence>